<feature type="chain" id="PRO_5039300827" description="Prokaryotic membrane lipoprotein lipid attachment site profile" evidence="1">
    <location>
        <begin position="22"/>
        <end position="232"/>
    </location>
</feature>
<name>A0A9D2SXF9_9FIRM</name>
<dbReference type="EMBL" id="DWWK01000015">
    <property type="protein sequence ID" value="HJC37696.1"/>
    <property type="molecule type" value="Genomic_DNA"/>
</dbReference>
<proteinExistence type="predicted"/>
<evidence type="ECO:0000313" key="2">
    <source>
        <dbReference type="EMBL" id="HJC37696.1"/>
    </source>
</evidence>
<comment type="caution">
    <text evidence="2">The sequence shown here is derived from an EMBL/GenBank/DDBJ whole genome shotgun (WGS) entry which is preliminary data.</text>
</comment>
<evidence type="ECO:0000313" key="3">
    <source>
        <dbReference type="Proteomes" id="UP000823894"/>
    </source>
</evidence>
<evidence type="ECO:0008006" key="4">
    <source>
        <dbReference type="Google" id="ProtNLM"/>
    </source>
</evidence>
<dbReference type="Proteomes" id="UP000823894">
    <property type="component" value="Unassembled WGS sequence"/>
</dbReference>
<reference evidence="2" key="2">
    <citation type="submission" date="2021-04" db="EMBL/GenBank/DDBJ databases">
        <authorList>
            <person name="Gilroy R."/>
        </authorList>
    </citation>
    <scope>NUCLEOTIDE SEQUENCE</scope>
    <source>
        <strain evidence="2">ChiGjej1B1-1692</strain>
    </source>
</reference>
<evidence type="ECO:0000256" key="1">
    <source>
        <dbReference type="SAM" id="SignalP"/>
    </source>
</evidence>
<keyword evidence="1" id="KW-0732">Signal</keyword>
<gene>
    <name evidence="2" type="ORF">H9757_01315</name>
</gene>
<reference evidence="2" key="1">
    <citation type="journal article" date="2021" name="PeerJ">
        <title>Extensive microbial diversity within the chicken gut microbiome revealed by metagenomics and culture.</title>
        <authorList>
            <person name="Gilroy R."/>
            <person name="Ravi A."/>
            <person name="Getino M."/>
            <person name="Pursley I."/>
            <person name="Horton D.L."/>
            <person name="Alikhan N.F."/>
            <person name="Baker D."/>
            <person name="Gharbi K."/>
            <person name="Hall N."/>
            <person name="Watson M."/>
            <person name="Adriaenssens E.M."/>
            <person name="Foster-Nyarko E."/>
            <person name="Jarju S."/>
            <person name="Secka A."/>
            <person name="Antonio M."/>
            <person name="Oren A."/>
            <person name="Chaudhuri R.R."/>
            <person name="La Ragione R."/>
            <person name="Hildebrand F."/>
            <person name="Pallen M.J."/>
        </authorList>
    </citation>
    <scope>NUCLEOTIDE SEQUENCE</scope>
    <source>
        <strain evidence="2">ChiGjej1B1-1692</strain>
    </source>
</reference>
<feature type="signal peptide" evidence="1">
    <location>
        <begin position="1"/>
        <end position="21"/>
    </location>
</feature>
<dbReference type="PROSITE" id="PS51257">
    <property type="entry name" value="PROKAR_LIPOPROTEIN"/>
    <property type="match status" value="1"/>
</dbReference>
<accession>A0A9D2SXF9</accession>
<organism evidence="2 3">
    <name type="scientific">Candidatus Mediterraneibacter faecigallinarum</name>
    <dbReference type="NCBI Taxonomy" id="2838669"/>
    <lineage>
        <taxon>Bacteria</taxon>
        <taxon>Bacillati</taxon>
        <taxon>Bacillota</taxon>
        <taxon>Clostridia</taxon>
        <taxon>Lachnospirales</taxon>
        <taxon>Lachnospiraceae</taxon>
        <taxon>Mediterraneibacter</taxon>
    </lineage>
</organism>
<dbReference type="AlphaFoldDB" id="A0A9D2SXF9"/>
<sequence>MKKKRIAFLALAVLVSVSGCSGSTKNENADHKEEENMDTEKLLTADELIRLAGLSEDQYRDVDLEQFIEDFEITEENVGSLNISLLLEEYSDAEPEDVSDLIRGEITERTSDFTEGVSAVAFLENINTDNECVYYDLEEAKRYRASHAYIFSDLSQTEAETYTEGQQLIDALDEQGVFSWSSHSSEEPVVDGQYMVLAVEYDDGTVFRVSADGILSQLLPDSYAAVRDMLLD</sequence>
<protein>
    <recommendedName>
        <fullName evidence="4">Prokaryotic membrane lipoprotein lipid attachment site profile</fullName>
    </recommendedName>
</protein>